<evidence type="ECO:0000313" key="2">
    <source>
        <dbReference type="Proteomes" id="UP001153334"/>
    </source>
</evidence>
<name>A0ACC2IK56_9PEZI</name>
<dbReference type="EMBL" id="JAPESX010001289">
    <property type="protein sequence ID" value="KAJ8115553.1"/>
    <property type="molecule type" value="Genomic_DNA"/>
</dbReference>
<comment type="caution">
    <text evidence="1">The sequence shown here is derived from an EMBL/GenBank/DDBJ whole genome shotgun (WGS) entry which is preliminary data.</text>
</comment>
<evidence type="ECO:0000313" key="1">
    <source>
        <dbReference type="EMBL" id="KAJ8115553.1"/>
    </source>
</evidence>
<reference evidence="1" key="1">
    <citation type="submission" date="2022-11" db="EMBL/GenBank/DDBJ databases">
        <title>Genome Sequence of Nemania bipapillata.</title>
        <authorList>
            <person name="Buettner E."/>
        </authorList>
    </citation>
    <scope>NUCLEOTIDE SEQUENCE</scope>
    <source>
        <strain evidence="1">CP14</strain>
    </source>
</reference>
<protein>
    <submittedName>
        <fullName evidence="1">Uncharacterized protein</fullName>
    </submittedName>
</protein>
<gene>
    <name evidence="1" type="ORF">ONZ43_g4644</name>
</gene>
<dbReference type="Proteomes" id="UP001153334">
    <property type="component" value="Unassembled WGS sequence"/>
</dbReference>
<accession>A0ACC2IK56</accession>
<proteinExistence type="predicted"/>
<organism evidence="1 2">
    <name type="scientific">Nemania bipapillata</name>
    <dbReference type="NCBI Taxonomy" id="110536"/>
    <lineage>
        <taxon>Eukaryota</taxon>
        <taxon>Fungi</taxon>
        <taxon>Dikarya</taxon>
        <taxon>Ascomycota</taxon>
        <taxon>Pezizomycotina</taxon>
        <taxon>Sordariomycetes</taxon>
        <taxon>Xylariomycetidae</taxon>
        <taxon>Xylariales</taxon>
        <taxon>Xylariaceae</taxon>
        <taxon>Nemania</taxon>
    </lineage>
</organism>
<sequence>MTVHTIETKAAFDEAVKNHSVVIVDAFATWCGPCKAIAPIVAKLSDEEQFKDVYFAKIDVDDLPELSQELGITAMPTFVAFKGGELSGKVVGANPGAIQKLVVDQL</sequence>
<keyword evidence="2" id="KW-1185">Reference proteome</keyword>